<evidence type="ECO:0000256" key="6">
    <source>
        <dbReference type="ARBA" id="ARBA00022782"/>
    </source>
</evidence>
<keyword evidence="7" id="KW-0862">Zinc</keyword>
<feature type="domain" description="GATA-type" evidence="20">
    <location>
        <begin position="204"/>
        <end position="238"/>
    </location>
</feature>
<evidence type="ECO:0000256" key="2">
    <source>
        <dbReference type="ARBA" id="ARBA00022473"/>
    </source>
</evidence>
<dbReference type="PANTHER" id="PTHR47341">
    <property type="entry name" value="GATA-TYPE ZINC FINGER PROTEIN 1"/>
    <property type="match status" value="1"/>
</dbReference>
<keyword evidence="11" id="KW-0238">DNA-binding</keyword>
<keyword evidence="10" id="KW-0805">Transcription regulation</keyword>
<dbReference type="Pfam" id="PF00320">
    <property type="entry name" value="GATA"/>
    <property type="match status" value="1"/>
</dbReference>
<evidence type="ECO:0000256" key="12">
    <source>
        <dbReference type="ARBA" id="ARBA00023159"/>
    </source>
</evidence>
<dbReference type="PROSITE" id="PS50114">
    <property type="entry name" value="GATA_ZN_FINGER_2"/>
    <property type="match status" value="1"/>
</dbReference>
<feature type="region of interest" description="Disordered" evidence="19">
    <location>
        <begin position="327"/>
        <end position="360"/>
    </location>
</feature>
<feature type="region of interest" description="Disordered" evidence="19">
    <location>
        <begin position="176"/>
        <end position="202"/>
    </location>
</feature>
<proteinExistence type="predicted"/>
<sequence>MEAEPASDLSMLRELLAPAPPCLDPEPPPELPTQQAPRTPGCLRPSGRSFWPAHQDSVTALHFLQETAEGLAQPPTWDTQALGPCWEPKALETLGALPVAKDAKNMLTPISQQSLSLGPRVAPPASSAQPQRRPRKQSNPQRGAEKVDPRFEGVTLKFQIKPDSSLQIIPTYSLACSTRSQGPPPGPARGPEANAGGSEALGPRRCASCRTQRTPLWRDAEDGTPLCNACGIRYKKYGTRCSSCWLVPRKSVQPKRLCGRCGVSLGPHPVPTQEGDPRWKTQASGPRAPGSGGHWPPPRPLLQSGLAEPLTPSGNAYGCETRIVNSSDNKEQNYSEKGYCDFGTPPRAPSPASPPAQECGGRVFSVGF</sequence>
<protein>
    <recommendedName>
        <fullName evidence="16">GATA-type zinc finger protein 1</fullName>
    </recommendedName>
    <alternativeName>
        <fullName evidence="17">GATA-like protein 1</fullName>
    </alternativeName>
</protein>
<dbReference type="GO" id="GO:0007283">
    <property type="term" value="P:spermatogenesis"/>
    <property type="evidence" value="ECO:0007669"/>
    <property type="project" value="UniProtKB-KW"/>
</dbReference>
<dbReference type="GO" id="GO:0043565">
    <property type="term" value="F:sequence-specific DNA binding"/>
    <property type="evidence" value="ECO:0007669"/>
    <property type="project" value="InterPro"/>
</dbReference>
<evidence type="ECO:0000256" key="15">
    <source>
        <dbReference type="ARBA" id="ARBA00055915"/>
    </source>
</evidence>
<evidence type="ECO:0000313" key="21">
    <source>
        <dbReference type="Proteomes" id="UP000248484"/>
    </source>
</evidence>
<evidence type="ECO:0000256" key="8">
    <source>
        <dbReference type="ARBA" id="ARBA00022871"/>
    </source>
</evidence>
<evidence type="ECO:0000313" key="22">
    <source>
        <dbReference type="RefSeq" id="XP_054939038.1"/>
    </source>
</evidence>
<gene>
    <name evidence="22" type="primary">ZGLP1</name>
</gene>
<dbReference type="InterPro" id="IPR053116">
    <property type="entry name" value="GATA-type_Znf_Regulator"/>
</dbReference>
<dbReference type="InterPro" id="IPR013088">
    <property type="entry name" value="Znf_NHR/GATA"/>
</dbReference>
<dbReference type="CDD" id="cd00202">
    <property type="entry name" value="ZnF_GATA"/>
    <property type="match status" value="1"/>
</dbReference>
<keyword evidence="21" id="KW-1185">Reference proteome</keyword>
<evidence type="ECO:0000256" key="16">
    <source>
        <dbReference type="ARBA" id="ARBA00070238"/>
    </source>
</evidence>
<evidence type="ECO:0000256" key="3">
    <source>
        <dbReference type="ARBA" id="ARBA00022491"/>
    </source>
</evidence>
<keyword evidence="9" id="KW-0896">Oogenesis</keyword>
<comment type="function">
    <text evidence="15">Transcriptional regulator that plays a key role in germ cell development. Determines the oogenic fate by activating key genes for the oogenic program and meiotic prophase entry. Acts downstream of bone morphogenetic protein (BMP) by regulating expression of genes required for the oogenic programs, which are repressed by Polycomb activities in sexually uncommitted germ cells. Regulates expression of STRA8, a central downstream effector for the meiotic program. Acts independently of retinoic acid (RA). In males, not required for germ-cell sex determination, but required to allow the spermatogonia to efficiently accomplish the meiotic prophase.</text>
</comment>
<dbReference type="PRINTS" id="PR00619">
    <property type="entry name" value="GATAZNFINGER"/>
</dbReference>
<keyword evidence="2" id="KW-0217">Developmental protein</keyword>
<keyword evidence="3" id="KW-0678">Repressor</keyword>
<keyword evidence="8" id="KW-0744">Spermatogenesis</keyword>
<keyword evidence="5 18" id="KW-0863">Zinc-finger</keyword>
<keyword evidence="13" id="KW-0804">Transcription</keyword>
<evidence type="ECO:0000256" key="11">
    <source>
        <dbReference type="ARBA" id="ARBA00023125"/>
    </source>
</evidence>
<evidence type="ECO:0000256" key="5">
    <source>
        <dbReference type="ARBA" id="ARBA00022771"/>
    </source>
</evidence>
<name>A0A9W2WJ11_PHYMC</name>
<keyword evidence="14" id="KW-0539">Nucleus</keyword>
<dbReference type="GeneID" id="102996808"/>
<dbReference type="GO" id="GO:0048599">
    <property type="term" value="P:oocyte development"/>
    <property type="evidence" value="ECO:0007669"/>
    <property type="project" value="TreeGrafter"/>
</dbReference>
<keyword evidence="12" id="KW-0010">Activator</keyword>
<feature type="compositionally biased region" description="Pro residues" evidence="19">
    <location>
        <begin position="18"/>
        <end position="31"/>
    </location>
</feature>
<dbReference type="GO" id="GO:0005634">
    <property type="term" value="C:nucleus"/>
    <property type="evidence" value="ECO:0007669"/>
    <property type="project" value="UniProtKB-SubCell"/>
</dbReference>
<feature type="region of interest" description="Disordered" evidence="19">
    <location>
        <begin position="112"/>
        <end position="150"/>
    </location>
</feature>
<dbReference type="RefSeq" id="XP_054939038.1">
    <property type="nucleotide sequence ID" value="XM_055083063.1"/>
</dbReference>
<dbReference type="OrthoDB" id="2162994at2759"/>
<dbReference type="SMART" id="SM00401">
    <property type="entry name" value="ZnF_GATA"/>
    <property type="match status" value="1"/>
</dbReference>
<comment type="subcellular location">
    <subcellularLocation>
        <location evidence="1">Nucleus</location>
    </subcellularLocation>
</comment>
<evidence type="ECO:0000256" key="18">
    <source>
        <dbReference type="PROSITE-ProRule" id="PRU00094"/>
    </source>
</evidence>
<dbReference type="CTD" id="100125288"/>
<dbReference type="PANTHER" id="PTHR47341:SF1">
    <property type="entry name" value="GATA-TYPE ZINC FINGER PROTEIN 1"/>
    <property type="match status" value="1"/>
</dbReference>
<evidence type="ECO:0000259" key="20">
    <source>
        <dbReference type="PROSITE" id="PS50114"/>
    </source>
</evidence>
<keyword evidence="6" id="KW-0221">Differentiation</keyword>
<reference evidence="22" key="1">
    <citation type="submission" date="2025-08" db="UniProtKB">
        <authorList>
            <consortium name="RefSeq"/>
        </authorList>
    </citation>
    <scope>IDENTIFICATION</scope>
    <source>
        <tissue evidence="22">Muscle</tissue>
    </source>
</reference>
<evidence type="ECO:0000256" key="13">
    <source>
        <dbReference type="ARBA" id="ARBA00023163"/>
    </source>
</evidence>
<organism evidence="21 22">
    <name type="scientific">Physeter macrocephalus</name>
    <name type="common">Sperm whale</name>
    <name type="synonym">Physeter catodon</name>
    <dbReference type="NCBI Taxonomy" id="9755"/>
    <lineage>
        <taxon>Eukaryota</taxon>
        <taxon>Metazoa</taxon>
        <taxon>Chordata</taxon>
        <taxon>Craniata</taxon>
        <taxon>Vertebrata</taxon>
        <taxon>Euteleostomi</taxon>
        <taxon>Mammalia</taxon>
        <taxon>Eutheria</taxon>
        <taxon>Laurasiatheria</taxon>
        <taxon>Artiodactyla</taxon>
        <taxon>Whippomorpha</taxon>
        <taxon>Cetacea</taxon>
        <taxon>Odontoceti</taxon>
        <taxon>Physeteridae</taxon>
        <taxon>Physeter</taxon>
    </lineage>
</organism>
<evidence type="ECO:0000256" key="4">
    <source>
        <dbReference type="ARBA" id="ARBA00022723"/>
    </source>
</evidence>
<feature type="region of interest" description="Disordered" evidence="19">
    <location>
        <begin position="1"/>
        <end position="50"/>
    </location>
</feature>
<evidence type="ECO:0000256" key="10">
    <source>
        <dbReference type="ARBA" id="ARBA00023015"/>
    </source>
</evidence>
<dbReference type="KEGG" id="pcad:102996808"/>
<evidence type="ECO:0000256" key="9">
    <source>
        <dbReference type="ARBA" id="ARBA00022943"/>
    </source>
</evidence>
<dbReference type="AlphaFoldDB" id="A0A9W2WJ11"/>
<dbReference type="GO" id="GO:0008270">
    <property type="term" value="F:zinc ion binding"/>
    <property type="evidence" value="ECO:0007669"/>
    <property type="project" value="UniProtKB-KW"/>
</dbReference>
<keyword evidence="4" id="KW-0479">Metal-binding</keyword>
<evidence type="ECO:0000256" key="1">
    <source>
        <dbReference type="ARBA" id="ARBA00004123"/>
    </source>
</evidence>
<dbReference type="SUPFAM" id="SSF57716">
    <property type="entry name" value="Glucocorticoid receptor-like (DNA-binding domain)"/>
    <property type="match status" value="1"/>
</dbReference>
<feature type="region of interest" description="Disordered" evidence="19">
    <location>
        <begin position="269"/>
        <end position="300"/>
    </location>
</feature>
<dbReference type="Proteomes" id="UP000248484">
    <property type="component" value="Unplaced"/>
</dbReference>
<dbReference type="InterPro" id="IPR000679">
    <property type="entry name" value="Znf_GATA"/>
</dbReference>
<evidence type="ECO:0000256" key="19">
    <source>
        <dbReference type="SAM" id="MobiDB-lite"/>
    </source>
</evidence>
<dbReference type="Gene3D" id="3.30.50.10">
    <property type="entry name" value="Erythroid Transcription Factor GATA-1, subunit A"/>
    <property type="match status" value="1"/>
</dbReference>
<evidence type="ECO:0000256" key="17">
    <source>
        <dbReference type="ARBA" id="ARBA00079323"/>
    </source>
</evidence>
<dbReference type="FunFam" id="3.30.50.10:FF:000040">
    <property type="entry name" value="GATA-type zinc finger protein 1"/>
    <property type="match status" value="1"/>
</dbReference>
<accession>A0A9W2WJ11</accession>
<evidence type="ECO:0000256" key="14">
    <source>
        <dbReference type="ARBA" id="ARBA00023242"/>
    </source>
</evidence>
<evidence type="ECO:0000256" key="7">
    <source>
        <dbReference type="ARBA" id="ARBA00022833"/>
    </source>
</evidence>
<dbReference type="GO" id="GO:0006357">
    <property type="term" value="P:regulation of transcription by RNA polymerase II"/>
    <property type="evidence" value="ECO:0007669"/>
    <property type="project" value="TreeGrafter"/>
</dbReference>